<sequence length="257" mass="29448">MKINLHNVQESLHSESEEEQANGIRFLISLLEWKDQFDKESKSVIQDCVSAVTKIATNPQICHGPRTVHFFNKIISDDMFVLRERDISTLLMGATQSDLGGESSEHYKNLLEIINKVAFNQPLALVSKRDELDNFTSSIFDNHVDTKGFEYVLETIAKLSSFDESVMPIAVRLFTKALEVEPQQSHPQRWTVREVAVCSLFRNPMDSEPEPWPVCFKLRSTLSTIEADVTGRAAELLDYLFDAYRILHRDQHKLDSF</sequence>
<organism evidence="1">
    <name type="scientific">uncultured haloarchaeon</name>
    <dbReference type="NCBI Taxonomy" id="160804"/>
    <lineage>
        <taxon>Archaea</taxon>
        <taxon>Methanobacteriati</taxon>
        <taxon>Methanobacteriota</taxon>
        <taxon>Stenosarchaea group</taxon>
        <taxon>Halobacteria</taxon>
        <taxon>Halobacteriales</taxon>
        <taxon>Halobacteriaceae</taxon>
        <taxon>environmental samples</taxon>
    </lineage>
</organism>
<dbReference type="AlphaFoldDB" id="A5YS41"/>
<proteinExistence type="predicted"/>
<accession>A5YS41</accession>
<protein>
    <submittedName>
        <fullName evidence="1">Uncharacterized protein</fullName>
    </submittedName>
</protein>
<reference evidence="1" key="1">
    <citation type="journal article" date="2007" name="ISME J.">
        <title>Genomic plasticity in prokaryotes: the case of the square haloarchaeon.</title>
        <authorList>
            <person name="Cuadros-Orellana S."/>
            <person name="Martin-Cuadrado A.B."/>
            <person name="Legault B."/>
            <person name="D'Auria G."/>
            <person name="Zhaxybayeva O."/>
            <person name="Papke R.T."/>
            <person name="Rodriguez-Valera F."/>
        </authorList>
    </citation>
    <scope>NUCLEOTIDE SEQUENCE</scope>
</reference>
<evidence type="ECO:0000313" key="1">
    <source>
        <dbReference type="EMBL" id="ABQ75798.1"/>
    </source>
</evidence>
<name>A5YS41_9EURY</name>
<dbReference type="EMBL" id="EF583983">
    <property type="protein sequence ID" value="ABQ75798.1"/>
    <property type="molecule type" value="Genomic_DNA"/>
</dbReference>